<comment type="caution">
    <text evidence="7">The sequence shown here is derived from an EMBL/GenBank/DDBJ whole genome shotgun (WGS) entry which is preliminary data.</text>
</comment>
<dbReference type="Pfam" id="PF13520">
    <property type="entry name" value="AA_permease_2"/>
    <property type="match status" value="1"/>
</dbReference>
<feature type="transmembrane region" description="Helical" evidence="6">
    <location>
        <begin position="81"/>
        <end position="100"/>
    </location>
</feature>
<keyword evidence="2" id="KW-1003">Cell membrane</keyword>
<keyword evidence="4 6" id="KW-1133">Transmembrane helix</keyword>
<evidence type="ECO:0000256" key="2">
    <source>
        <dbReference type="ARBA" id="ARBA00022475"/>
    </source>
</evidence>
<evidence type="ECO:0000256" key="3">
    <source>
        <dbReference type="ARBA" id="ARBA00022692"/>
    </source>
</evidence>
<evidence type="ECO:0000313" key="8">
    <source>
        <dbReference type="Proteomes" id="UP000050668"/>
    </source>
</evidence>
<evidence type="ECO:0000256" key="6">
    <source>
        <dbReference type="SAM" id="Phobius"/>
    </source>
</evidence>
<feature type="transmembrane region" description="Helical" evidence="6">
    <location>
        <begin position="388"/>
        <end position="406"/>
    </location>
</feature>
<dbReference type="InterPro" id="IPR050367">
    <property type="entry name" value="APC_superfamily"/>
</dbReference>
<evidence type="ECO:0000256" key="4">
    <source>
        <dbReference type="ARBA" id="ARBA00022989"/>
    </source>
</evidence>
<reference evidence="8" key="1">
    <citation type="submission" date="2015-07" db="EMBL/GenBank/DDBJ databases">
        <title>Fjat-14205 dsm 2895.</title>
        <authorList>
            <person name="Liu B."/>
            <person name="Wang J."/>
            <person name="Zhu Y."/>
            <person name="Liu G."/>
            <person name="Chen Q."/>
            <person name="Chen Z."/>
            <person name="Lan J."/>
            <person name="Che J."/>
            <person name="Ge C."/>
            <person name="Shi H."/>
            <person name="Pan Z."/>
            <person name="Liu X."/>
        </authorList>
    </citation>
    <scope>NUCLEOTIDE SEQUENCE [LARGE SCALE GENOMIC DNA]</scope>
    <source>
        <strain evidence="8">DSM 25560</strain>
    </source>
</reference>
<protein>
    <submittedName>
        <fullName evidence="7">Amino acid transporter</fullName>
    </submittedName>
</protein>
<dbReference type="Gene3D" id="1.20.1740.10">
    <property type="entry name" value="Amino acid/polyamine transporter I"/>
    <property type="match status" value="1"/>
</dbReference>
<dbReference type="PANTHER" id="PTHR42770:SF12">
    <property type="entry name" value="AMINO ACID TRANSPORTER"/>
    <property type="match status" value="1"/>
</dbReference>
<dbReference type="EMBL" id="LGRV01000003">
    <property type="protein sequence ID" value="KOS68668.1"/>
    <property type="molecule type" value="Genomic_DNA"/>
</dbReference>
<keyword evidence="3 6" id="KW-0812">Transmembrane</keyword>
<dbReference type="RefSeq" id="WP_053583513.1">
    <property type="nucleotide sequence ID" value="NZ_LGRV01000003.1"/>
</dbReference>
<dbReference type="PIRSF" id="PIRSF006060">
    <property type="entry name" value="AA_transporter"/>
    <property type="match status" value="1"/>
</dbReference>
<feature type="transmembrane region" description="Helical" evidence="6">
    <location>
        <begin position="12"/>
        <end position="32"/>
    </location>
</feature>
<organism evidence="7 8">
    <name type="scientific">Lysinibacillus contaminans</name>
    <dbReference type="NCBI Taxonomy" id="1293441"/>
    <lineage>
        <taxon>Bacteria</taxon>
        <taxon>Bacillati</taxon>
        <taxon>Bacillota</taxon>
        <taxon>Bacilli</taxon>
        <taxon>Bacillales</taxon>
        <taxon>Bacillaceae</taxon>
        <taxon>Lysinibacillus</taxon>
    </lineage>
</organism>
<evidence type="ECO:0000256" key="5">
    <source>
        <dbReference type="ARBA" id="ARBA00023136"/>
    </source>
</evidence>
<feature type="transmembrane region" description="Helical" evidence="6">
    <location>
        <begin position="346"/>
        <end position="367"/>
    </location>
</feature>
<feature type="transmembrane region" description="Helical" evidence="6">
    <location>
        <begin position="120"/>
        <end position="143"/>
    </location>
</feature>
<feature type="transmembrane region" description="Helical" evidence="6">
    <location>
        <begin position="412"/>
        <end position="433"/>
    </location>
</feature>
<comment type="subcellular location">
    <subcellularLocation>
        <location evidence="1">Cell membrane</location>
        <topology evidence="1">Multi-pass membrane protein</topology>
    </subcellularLocation>
</comment>
<evidence type="ECO:0000256" key="1">
    <source>
        <dbReference type="ARBA" id="ARBA00004651"/>
    </source>
</evidence>
<feature type="transmembrane region" description="Helical" evidence="6">
    <location>
        <begin position="320"/>
        <end position="340"/>
    </location>
</feature>
<feature type="transmembrane region" description="Helical" evidence="6">
    <location>
        <begin position="223"/>
        <end position="243"/>
    </location>
</feature>
<dbReference type="PANTHER" id="PTHR42770">
    <property type="entry name" value="AMINO ACID TRANSPORTER-RELATED"/>
    <property type="match status" value="1"/>
</dbReference>
<gene>
    <name evidence="7" type="ORF">AEA09_09015</name>
</gene>
<proteinExistence type="predicted"/>
<keyword evidence="5 6" id="KW-0472">Membrane</keyword>
<dbReference type="InterPro" id="IPR002293">
    <property type="entry name" value="AA/rel_permease1"/>
</dbReference>
<feature type="transmembrane region" description="Helical" evidence="6">
    <location>
        <begin position="272"/>
        <end position="299"/>
    </location>
</feature>
<feature type="transmembrane region" description="Helical" evidence="6">
    <location>
        <begin position="191"/>
        <end position="211"/>
    </location>
</feature>
<keyword evidence="8" id="KW-1185">Reference proteome</keyword>
<evidence type="ECO:0000313" key="7">
    <source>
        <dbReference type="EMBL" id="KOS68668.1"/>
    </source>
</evidence>
<feature type="transmembrane region" description="Helical" evidence="6">
    <location>
        <begin position="38"/>
        <end position="61"/>
    </location>
</feature>
<name>A0ABR5K190_9BACI</name>
<feature type="transmembrane region" description="Helical" evidence="6">
    <location>
        <begin position="150"/>
        <end position="171"/>
    </location>
</feature>
<sequence length="472" mass="50704">MEDLKLKRSLGFWAAYSASVGLVVSGTAMVVLGNGYGIGGPAFSIIALISLFIILSVALSYSEMAAMIPGAGMVGEYTLPALGKLPAIFAVLAGYIVLVGTDGGTNMIVGGQSFETLTGVPWYIAVIVILLFLTVINLLGVSVFGKVQSILAISMMLLLGLVGLLGLLGIGTQEQLAVAPPFSPISWQEQLGTLGIAIWLYIGMEFVAPLAEEIKNPGRNIPLAMLFGCFTIWLVDLLFGLGVTKYISLDELAQSTIPHVDGAAAMLGETGLILMGVVSIVAAITTCDTYLAAVPRMLYGLSKEGLLPKAFSYLHPKTRTPWVGIFAVIGLTLIVLIYAFMNNANIDFVTTMISVACSTWLMSYIITQVDVLVLRKKYPNAHRPFKTPLYPLPQIIGITACVYMIYTLYVDLAVLKISVIVITIIIIVSVAYLKGTGQKLFQPVPLEKVFEGIQKRSELDTAYTADIEQKDQ</sequence>
<dbReference type="Proteomes" id="UP000050668">
    <property type="component" value="Unassembled WGS sequence"/>
</dbReference>
<accession>A0ABR5K190</accession>